<gene>
    <name evidence="2" type="ORF">DXX93_17080</name>
</gene>
<dbReference type="AlphaFoldDB" id="A0A3E0TWH9"/>
<dbReference type="PANTHER" id="PTHR43364">
    <property type="entry name" value="NADH-SPECIFIC METHYLGLYOXAL REDUCTASE-RELATED"/>
    <property type="match status" value="1"/>
</dbReference>
<evidence type="ECO:0000313" key="3">
    <source>
        <dbReference type="Proteomes" id="UP000256478"/>
    </source>
</evidence>
<evidence type="ECO:0000313" key="2">
    <source>
        <dbReference type="EMBL" id="REL28996.1"/>
    </source>
</evidence>
<sequence length="333" mass="36573">MKKLSIHQHLPAASQIISGCMGLGGHWDQQPYSKAHVYQAQQLIETSLAHNINYFDHADIYTFGKAEQAFGQVLAKQPDLRAQMIIQSKCAIRFEDSSGPKRYDFSNAWVTQSVDGILSRLGIEYLDVLQLHRPDPLMELAELAACLTSLKASGKVKHFGVSNMNHHQIAYLQSALDMPIVANQIEMSLKQLGWLEHGVLAGNPNGSHHNFCAGTLEHCQLNGVQIQSWGSLAQGIFSGRAIDSQSDAANGHATNAEKIRATAALVATLAAQYQTPPDALVLAWLMRHPANIQPIIGTTNPERISRCAEAVQIELSRAHWYQLYVTARGAELP</sequence>
<name>A0A3E0TWH9_9GAMM</name>
<dbReference type="PANTHER" id="PTHR43364:SF1">
    <property type="entry name" value="OXIDOREDUCTASE YDHF"/>
    <property type="match status" value="1"/>
</dbReference>
<proteinExistence type="predicted"/>
<comment type="caution">
    <text evidence="2">The sequence shown here is derived from an EMBL/GenBank/DDBJ whole genome shotgun (WGS) entry which is preliminary data.</text>
</comment>
<evidence type="ECO:0000259" key="1">
    <source>
        <dbReference type="Pfam" id="PF00248"/>
    </source>
</evidence>
<feature type="domain" description="NADP-dependent oxidoreductase" evidence="1">
    <location>
        <begin position="16"/>
        <end position="320"/>
    </location>
</feature>
<dbReference type="SUPFAM" id="SSF51430">
    <property type="entry name" value="NAD(P)-linked oxidoreductase"/>
    <property type="match status" value="1"/>
</dbReference>
<dbReference type="OrthoDB" id="9768793at2"/>
<dbReference type="Pfam" id="PF00248">
    <property type="entry name" value="Aldo_ket_red"/>
    <property type="match status" value="1"/>
</dbReference>
<dbReference type="InterPro" id="IPR023210">
    <property type="entry name" value="NADP_OxRdtase_dom"/>
</dbReference>
<protein>
    <submittedName>
        <fullName evidence="2">Aldo/keto reductase</fullName>
    </submittedName>
</protein>
<dbReference type="Gene3D" id="3.20.20.100">
    <property type="entry name" value="NADP-dependent oxidoreductase domain"/>
    <property type="match status" value="1"/>
</dbReference>
<organism evidence="2 3">
    <name type="scientific">Thalassotalea euphylliae</name>
    <dbReference type="NCBI Taxonomy" id="1655234"/>
    <lineage>
        <taxon>Bacteria</taxon>
        <taxon>Pseudomonadati</taxon>
        <taxon>Pseudomonadota</taxon>
        <taxon>Gammaproteobacteria</taxon>
        <taxon>Alteromonadales</taxon>
        <taxon>Colwelliaceae</taxon>
        <taxon>Thalassotalea</taxon>
    </lineage>
</organism>
<dbReference type="PROSITE" id="PS51257">
    <property type="entry name" value="PROKAR_LIPOPROTEIN"/>
    <property type="match status" value="1"/>
</dbReference>
<dbReference type="Proteomes" id="UP000256478">
    <property type="component" value="Unassembled WGS sequence"/>
</dbReference>
<dbReference type="GO" id="GO:0005829">
    <property type="term" value="C:cytosol"/>
    <property type="evidence" value="ECO:0007669"/>
    <property type="project" value="TreeGrafter"/>
</dbReference>
<reference evidence="2 3" key="1">
    <citation type="submission" date="2018-08" db="EMBL/GenBank/DDBJ databases">
        <title>Thalassotalea euphylliae genome.</title>
        <authorList>
            <person name="Summers S."/>
            <person name="Rice S.A."/>
            <person name="Freckelton M.L."/>
            <person name="Nedved B.T."/>
            <person name="Hadfield M.G."/>
        </authorList>
    </citation>
    <scope>NUCLEOTIDE SEQUENCE [LARGE SCALE GENOMIC DNA]</scope>
    <source>
        <strain evidence="2 3">H1</strain>
    </source>
</reference>
<dbReference type="RefSeq" id="WP_116010019.1">
    <property type="nucleotide sequence ID" value="NZ_QUOU01000001.1"/>
</dbReference>
<dbReference type="InterPro" id="IPR036812">
    <property type="entry name" value="NAD(P)_OxRdtase_dom_sf"/>
</dbReference>
<dbReference type="EMBL" id="QUOU01000001">
    <property type="protein sequence ID" value="REL28996.1"/>
    <property type="molecule type" value="Genomic_DNA"/>
</dbReference>
<dbReference type="InterPro" id="IPR050523">
    <property type="entry name" value="AKR_Detox_Biosynth"/>
</dbReference>
<accession>A0A3E0TWH9</accession>